<dbReference type="GO" id="GO:0060304">
    <property type="term" value="P:regulation of phosphatidylinositol dephosphorylation"/>
    <property type="evidence" value="ECO:0007669"/>
    <property type="project" value="EnsemblFungi"/>
</dbReference>
<dbReference type="Gene3D" id="2.60.40.150">
    <property type="entry name" value="C2 domain"/>
    <property type="match status" value="4"/>
</dbReference>
<dbReference type="PANTHER" id="PTHR46980">
    <property type="entry name" value="TRICALBIN-1-RELATED"/>
    <property type="match status" value="1"/>
</dbReference>
<dbReference type="GO" id="GO:0090158">
    <property type="term" value="P:endoplasmic reticulum membrane organization"/>
    <property type="evidence" value="ECO:0007669"/>
    <property type="project" value="EnsemblFungi"/>
</dbReference>
<dbReference type="SMART" id="SM00239">
    <property type="entry name" value="C2"/>
    <property type="match status" value="5"/>
</dbReference>
<evidence type="ECO:0000256" key="2">
    <source>
        <dbReference type="ARBA" id="ARBA00022448"/>
    </source>
</evidence>
<dbReference type="CDD" id="cd04045">
    <property type="entry name" value="C2C_Tricalbin-like"/>
    <property type="match status" value="1"/>
</dbReference>
<dbReference type="GO" id="GO:0061817">
    <property type="term" value="P:endoplasmic reticulum-plasma membrane tethering"/>
    <property type="evidence" value="ECO:0007669"/>
    <property type="project" value="InterPro"/>
</dbReference>
<dbReference type="CDD" id="cd04052">
    <property type="entry name" value="C2B_Tricalbin-like"/>
    <property type="match status" value="1"/>
</dbReference>
<dbReference type="STRING" id="984486.A0A1E3QP79"/>
<evidence type="ECO:0000256" key="8">
    <source>
        <dbReference type="ARBA" id="ARBA00023055"/>
    </source>
</evidence>
<dbReference type="CDD" id="cd04040">
    <property type="entry name" value="C2D_Tricalbin-like"/>
    <property type="match status" value="1"/>
</dbReference>
<dbReference type="InterPro" id="IPR035892">
    <property type="entry name" value="C2_domain_sf"/>
</dbReference>
<dbReference type="InterPro" id="IPR000008">
    <property type="entry name" value="C2_dom"/>
</dbReference>
<dbReference type="EMBL" id="KV454432">
    <property type="protein sequence ID" value="ODQ79516.1"/>
    <property type="molecule type" value="Genomic_DNA"/>
</dbReference>
<dbReference type="GO" id="GO:0005789">
    <property type="term" value="C:endoplasmic reticulum membrane"/>
    <property type="evidence" value="ECO:0007669"/>
    <property type="project" value="UniProtKB-SubCell"/>
</dbReference>
<dbReference type="PANTHER" id="PTHR46980:SF1">
    <property type="entry name" value="TRICALBIN-3"/>
    <property type="match status" value="1"/>
</dbReference>
<keyword evidence="4 12" id="KW-0812">Transmembrane</keyword>
<dbReference type="InterPro" id="IPR052455">
    <property type="entry name" value="Tricalbin_domain"/>
</dbReference>
<dbReference type="GO" id="GO:0005933">
    <property type="term" value="C:cellular bud"/>
    <property type="evidence" value="ECO:0007669"/>
    <property type="project" value="EnsemblFungi"/>
</dbReference>
<dbReference type="GeneID" id="30146924"/>
<dbReference type="PRINTS" id="PR00360">
    <property type="entry name" value="C2DOMAIN"/>
</dbReference>
<dbReference type="GO" id="GO:0005543">
    <property type="term" value="F:phospholipid binding"/>
    <property type="evidence" value="ECO:0007669"/>
    <property type="project" value="EnsemblFungi"/>
</dbReference>
<evidence type="ECO:0000259" key="13">
    <source>
        <dbReference type="PROSITE" id="PS50004"/>
    </source>
</evidence>
<evidence type="ECO:0000313" key="15">
    <source>
        <dbReference type="EMBL" id="ODQ79516.1"/>
    </source>
</evidence>
<dbReference type="GO" id="GO:0032541">
    <property type="term" value="C:cortical endoplasmic reticulum"/>
    <property type="evidence" value="ECO:0007669"/>
    <property type="project" value="EnsemblFungi"/>
</dbReference>
<proteinExistence type="predicted"/>
<dbReference type="CDD" id="cd21678">
    <property type="entry name" value="SMP_TCB"/>
    <property type="match status" value="1"/>
</dbReference>
<dbReference type="CDD" id="cd04044">
    <property type="entry name" value="C2A_Tricalbin-like"/>
    <property type="match status" value="1"/>
</dbReference>
<organism evidence="15 16">
    <name type="scientific">Babjeviella inositovora NRRL Y-12698</name>
    <dbReference type="NCBI Taxonomy" id="984486"/>
    <lineage>
        <taxon>Eukaryota</taxon>
        <taxon>Fungi</taxon>
        <taxon>Dikarya</taxon>
        <taxon>Ascomycota</taxon>
        <taxon>Saccharomycotina</taxon>
        <taxon>Pichiomycetes</taxon>
        <taxon>Serinales incertae sedis</taxon>
        <taxon>Babjeviella</taxon>
    </lineage>
</organism>
<evidence type="ECO:0000256" key="3">
    <source>
        <dbReference type="ARBA" id="ARBA00022553"/>
    </source>
</evidence>
<dbReference type="GO" id="GO:0055091">
    <property type="term" value="P:phospholipid homeostasis"/>
    <property type="evidence" value="ECO:0007669"/>
    <property type="project" value="EnsemblFungi"/>
</dbReference>
<dbReference type="PROSITE" id="PS50004">
    <property type="entry name" value="C2"/>
    <property type="match status" value="4"/>
</dbReference>
<dbReference type="Pfam" id="PF25669">
    <property type="entry name" value="SMP_MUG190-like"/>
    <property type="match status" value="1"/>
</dbReference>
<evidence type="ECO:0000256" key="7">
    <source>
        <dbReference type="ARBA" id="ARBA00022989"/>
    </source>
</evidence>
<evidence type="ECO:0000259" key="14">
    <source>
        <dbReference type="PROSITE" id="PS51847"/>
    </source>
</evidence>
<dbReference type="PIRSF" id="PIRSF037232">
    <property type="entry name" value="Tricalbin"/>
    <property type="match status" value="1"/>
</dbReference>
<dbReference type="GO" id="GO:0120010">
    <property type="term" value="P:intermembrane phospholipid transfer"/>
    <property type="evidence" value="ECO:0007669"/>
    <property type="project" value="EnsemblFungi"/>
</dbReference>
<gene>
    <name evidence="15" type="ORF">BABINDRAFT_161907</name>
</gene>
<keyword evidence="3" id="KW-0597">Phosphoprotein</keyword>
<comment type="subcellular location">
    <subcellularLocation>
        <location evidence="1">Endoplasmic reticulum membrane</location>
    </subcellularLocation>
</comment>
<evidence type="ECO:0000256" key="11">
    <source>
        <dbReference type="SAM" id="MobiDB-lite"/>
    </source>
</evidence>
<dbReference type="InterPro" id="IPR037756">
    <property type="entry name" value="C2D_Tricalbin"/>
</dbReference>
<dbReference type="PROSITE" id="PS51847">
    <property type="entry name" value="SMP"/>
    <property type="match status" value="1"/>
</dbReference>
<dbReference type="InterPro" id="IPR037762">
    <property type="entry name" value="C2C_Tricalbin"/>
</dbReference>
<evidence type="ECO:0000256" key="6">
    <source>
        <dbReference type="ARBA" id="ARBA00022824"/>
    </source>
</evidence>
<keyword evidence="5" id="KW-0677">Repeat</keyword>
<keyword evidence="16" id="KW-1185">Reference proteome</keyword>
<protein>
    <recommendedName>
        <fullName evidence="17">Tricalbin</fullName>
    </recommendedName>
</protein>
<dbReference type="Pfam" id="PF24920">
    <property type="entry name" value="C2_TCB1"/>
    <property type="match status" value="1"/>
</dbReference>
<keyword evidence="8" id="KW-0445">Lipid transport</keyword>
<feature type="domain" description="C2" evidence="13">
    <location>
        <begin position="466"/>
        <end position="587"/>
    </location>
</feature>
<name>A0A1E3QP79_9ASCO</name>
<keyword evidence="6" id="KW-0256">Endoplasmic reticulum</keyword>
<evidence type="ECO:0000313" key="16">
    <source>
        <dbReference type="Proteomes" id="UP000094336"/>
    </source>
</evidence>
<dbReference type="Proteomes" id="UP000094336">
    <property type="component" value="Unassembled WGS sequence"/>
</dbReference>
<keyword evidence="2" id="KW-0813">Transport</keyword>
<evidence type="ECO:0000256" key="9">
    <source>
        <dbReference type="ARBA" id="ARBA00023121"/>
    </source>
</evidence>
<reference evidence="16" key="1">
    <citation type="submission" date="2016-05" db="EMBL/GenBank/DDBJ databases">
        <title>Comparative genomics of biotechnologically important yeasts.</title>
        <authorList>
            <consortium name="DOE Joint Genome Institute"/>
            <person name="Riley R."/>
            <person name="Haridas S."/>
            <person name="Wolfe K.H."/>
            <person name="Lopes M.R."/>
            <person name="Hittinger C.T."/>
            <person name="Goker M."/>
            <person name="Salamov A."/>
            <person name="Wisecaver J."/>
            <person name="Long T.M."/>
            <person name="Aerts A.L."/>
            <person name="Barry K."/>
            <person name="Choi C."/>
            <person name="Clum A."/>
            <person name="Coughlan A.Y."/>
            <person name="Deshpande S."/>
            <person name="Douglass A.P."/>
            <person name="Hanson S.J."/>
            <person name="Klenk H.-P."/>
            <person name="Labutti K."/>
            <person name="Lapidus A."/>
            <person name="Lindquist E."/>
            <person name="Lipzen A."/>
            <person name="Meier-Kolthoff J.P."/>
            <person name="Ohm R.A."/>
            <person name="Otillar R.P."/>
            <person name="Pangilinan J."/>
            <person name="Peng Y."/>
            <person name="Rokas A."/>
            <person name="Rosa C.A."/>
            <person name="Scheuner C."/>
            <person name="Sibirny A.A."/>
            <person name="Slot J.C."/>
            <person name="Stielow J.B."/>
            <person name="Sun H."/>
            <person name="Kurtzman C.P."/>
            <person name="Blackwell M."/>
            <person name="Grigoriev I.V."/>
            <person name="Jeffries T.W."/>
        </authorList>
    </citation>
    <scope>NUCLEOTIDE SEQUENCE [LARGE SCALE GENOMIC DNA]</scope>
    <source>
        <strain evidence="16">NRRL Y-12698</strain>
    </source>
</reference>
<dbReference type="GO" id="GO:0035621">
    <property type="term" value="P:ER to Golgi ceramide transport"/>
    <property type="evidence" value="ECO:0007669"/>
    <property type="project" value="EnsemblFungi"/>
</dbReference>
<dbReference type="InterPro" id="IPR037765">
    <property type="entry name" value="C2B_Tricalbin"/>
</dbReference>
<dbReference type="InterPro" id="IPR056910">
    <property type="entry name" value="TCB1-3_C2"/>
</dbReference>
<feature type="transmembrane region" description="Helical" evidence="12">
    <location>
        <begin position="81"/>
        <end position="97"/>
    </location>
</feature>
<dbReference type="OrthoDB" id="1029639at2759"/>
<dbReference type="Pfam" id="PF00168">
    <property type="entry name" value="C2"/>
    <property type="match status" value="5"/>
</dbReference>
<feature type="domain" description="C2" evidence="13">
    <location>
        <begin position="320"/>
        <end position="442"/>
    </location>
</feature>
<dbReference type="SUPFAM" id="SSF49562">
    <property type="entry name" value="C2 domain (Calcium/lipid-binding domain, CaLB)"/>
    <property type="match status" value="5"/>
</dbReference>
<dbReference type="RefSeq" id="XP_018984844.1">
    <property type="nucleotide sequence ID" value="XM_019129071.1"/>
</dbReference>
<dbReference type="InterPro" id="IPR037761">
    <property type="entry name" value="C2A_Tricalbin"/>
</dbReference>
<keyword evidence="7 12" id="KW-1133">Transmembrane helix</keyword>
<evidence type="ECO:0000256" key="5">
    <source>
        <dbReference type="ARBA" id="ARBA00022737"/>
    </source>
</evidence>
<feature type="transmembrane region" description="Helical" evidence="12">
    <location>
        <begin position="57"/>
        <end position="75"/>
    </location>
</feature>
<evidence type="ECO:0000256" key="12">
    <source>
        <dbReference type="SAM" id="Phobius"/>
    </source>
</evidence>
<accession>A0A1E3QP79</accession>
<evidence type="ECO:0000256" key="10">
    <source>
        <dbReference type="ARBA" id="ARBA00023136"/>
    </source>
</evidence>
<evidence type="ECO:0000256" key="4">
    <source>
        <dbReference type="ARBA" id="ARBA00022692"/>
    </source>
</evidence>
<feature type="domain" description="C2" evidence="13">
    <location>
        <begin position="932"/>
        <end position="1050"/>
    </location>
</feature>
<evidence type="ECO:0008006" key="17">
    <source>
        <dbReference type="Google" id="ProtNLM"/>
    </source>
</evidence>
<feature type="region of interest" description="Disordered" evidence="11">
    <location>
        <begin position="1195"/>
        <end position="1233"/>
    </location>
</feature>
<dbReference type="InterPro" id="IPR017147">
    <property type="entry name" value="Tricalbin"/>
</dbReference>
<evidence type="ECO:0000256" key="1">
    <source>
        <dbReference type="ARBA" id="ARBA00004586"/>
    </source>
</evidence>
<feature type="domain" description="SMP-LTD" evidence="14">
    <location>
        <begin position="122"/>
        <end position="329"/>
    </location>
</feature>
<dbReference type="InterPro" id="IPR031468">
    <property type="entry name" value="SMP_LBD"/>
</dbReference>
<keyword evidence="10 12" id="KW-0472">Membrane</keyword>
<keyword evidence="9" id="KW-0446">Lipid-binding</keyword>
<feature type="domain" description="C2" evidence="13">
    <location>
        <begin position="591"/>
        <end position="719"/>
    </location>
</feature>
<feature type="compositionally biased region" description="Polar residues" evidence="11">
    <location>
        <begin position="1209"/>
        <end position="1230"/>
    </location>
</feature>
<sequence>MPEKTLPEKALPVETAPVQAAHGFNWKPIGGWDSTHTHVSSNKLVENYIIDKFYSDWYYNTVLVVGTCFFSWLVARWNMGFVALVLVLLCASSVYRAEFRRFNRNIRDDMTRVVASERLETQAETMDWMNSFLAKFWVIYMPALSEMVLTQAKAILEDAAPGFGIDALTLDEFTLGSKAPTVDSIKSYTKKGPDHVEMDWAFSFRPMDTDNMTKNEIKTKVNPKVALGVRIGKGFVSKSLPILVENMEFVGRMNVKLKLSNNFPHIKMVSVSFLEPPLIDYALKPVGGDTFGLDIMSLIPGLSTFVNTLIHGTLRPMVYAPNSFDVNVEELMAAQAKDAIGCLAITIESATGLQCSDSVGSLDPYFNLYTEKNAAEIVVTDVKADTSSPKWNETKYLLVNSLEQQLCLDCLDSNGVRADKPVGSATFDLRELLQEDVFTGLSARIMDGDKLHGTLSYSLRWYPVQAPEVLEDGTKELPMDSEVGILKLTLHEAAKLDTSVSMVGVLNPYAEIRINSEKVRDCRALKRTNEPSWEESVETLVTSKSGASVTVTVKDNQGKKDRNPVIAEYSGPLDDVLFNLSRGEDWFKCHSSGQIRLSALWKPLAMTGVESATGHLPAVGALRLNIRHAKDMLNLEVVGKVDPYVKVSINGRLLSRTVTIDDCLDPVWNEVLYLPIQTEHQHIALDTFDYQNMTKDRPLGSTAISVGDFMKRGPDGNWLAYEGNEKVITAPLALKNKNKGTIFYSVSFIPTMPVYTRDELTALERAAVKQAEQDEKDAEEQARMEKLYKENPKDYEWYEHVQEDEMIGPKKQSMTFDEVTSFQSGVLSFDITGALLTRLGLFVHFILDDFAFPAYVSARAEGKTLGADSGEAFIRDLQNSKFILRIAKKAEVTSSDDVVCETSFHTLDLLTKGYSKPVDVASNGNSVQVQFELIPSSVVLPASEMAADVGKLQLEVLGAEGLMAADRNGKSDPYVKLFLNNCEVFKSEKVKKTLDPTWNELVTLPIPSRSRSRLLLQVYDWDAMSDDDLLGSAMVDLTQLEALKHVSFSTKLDTQGLVRFKALFAPEYIRPVVGKVSGVGIDLNDVTGAPLKVVSGVADITGGAVGGAAGLVGGAGQKGTSFLKSTFLLKKKDKSVPGSNVSDDSNVSPAVLEANAAMGDPDSELALESDTLKPPAPLNSAVNPRTNYANEVQAARGNSVPPSPHAPTPRSSFNVHRRNVSTTSGASSFAESGVDANGAMPGRVTIVSAQGNFDAGALVVKVSLLSSTKSKDLYKTRAVKAVGGVWKWHESSPFKASVDTTMLITVKENHKFGKNVEVGTASVDLSSVVGRTEDFTVNIGTGSITLNFHYN</sequence>